<dbReference type="AlphaFoldDB" id="A0A2K8NAC1"/>
<reference evidence="5" key="1">
    <citation type="submission" date="2017-11" db="EMBL/GenBank/DDBJ databases">
        <title>Complete Genome Sequence of Kyrpidia sp. Strain EA-1, a thermophilic, hydrogen-oxidizing Bacterium, isolated from the Azores.</title>
        <authorList>
            <person name="Reiner J.E."/>
            <person name="Lapp C.J."/>
            <person name="Bunk B."/>
            <person name="Gescher J."/>
        </authorList>
    </citation>
    <scope>NUCLEOTIDE SEQUENCE [LARGE SCALE GENOMIC DNA]</scope>
    <source>
        <strain evidence="5">EA-1</strain>
    </source>
</reference>
<gene>
    <name evidence="4" type="ORF">CVV65_14930</name>
</gene>
<dbReference type="GO" id="GO:0008738">
    <property type="term" value="F:L-fuculose-phosphate aldolase activity"/>
    <property type="evidence" value="ECO:0007669"/>
    <property type="project" value="UniProtKB-EC"/>
</dbReference>
<protein>
    <submittedName>
        <fullName evidence="4">Fuculose phosphate aldolase</fullName>
        <ecNumber evidence="4">4.1.2.17</ecNumber>
    </submittedName>
</protein>
<dbReference type="GO" id="GO:0046872">
    <property type="term" value="F:metal ion binding"/>
    <property type="evidence" value="ECO:0007669"/>
    <property type="project" value="UniProtKB-KW"/>
</dbReference>
<organism evidence="4 5">
    <name type="scientific">Kyrpidia spormannii</name>
    <dbReference type="NCBI Taxonomy" id="2055160"/>
    <lineage>
        <taxon>Bacteria</taxon>
        <taxon>Bacillati</taxon>
        <taxon>Bacillota</taxon>
        <taxon>Bacilli</taxon>
        <taxon>Bacillales</taxon>
        <taxon>Alicyclobacillaceae</taxon>
        <taxon>Kyrpidia</taxon>
    </lineage>
</organism>
<dbReference type="Proteomes" id="UP000231932">
    <property type="component" value="Chromosome"/>
</dbReference>
<sequence>MPENIQEFRNALLAAAHRLAARGLVPGTTGNVSLRIPGTNRFLITPTGIPYDGLTPSDMVEVNLQGSVVEGNRKPSSETPLHTRIYHNHPWAGAVVHTHSMFATTFAVLNEAIPAVHYVIAGMGTDIPVAKYATYGSEDLAANAAELISPERRAILLQNHGVITVGGHLDEALHHAETVEYLAELYYRARSIGSPNILPDEEIRRVAEKFKTYGQR</sequence>
<dbReference type="GO" id="GO:0005829">
    <property type="term" value="C:cytosol"/>
    <property type="evidence" value="ECO:0007669"/>
    <property type="project" value="TreeGrafter"/>
</dbReference>
<keyword evidence="1" id="KW-0479">Metal-binding</keyword>
<dbReference type="RefSeq" id="WP_100668815.1">
    <property type="nucleotide sequence ID" value="NZ_CP024955.1"/>
</dbReference>
<keyword evidence="5" id="KW-1185">Reference proteome</keyword>
<dbReference type="EMBL" id="CP024955">
    <property type="protein sequence ID" value="ATY86065.1"/>
    <property type="molecule type" value="Genomic_DNA"/>
</dbReference>
<evidence type="ECO:0000313" key="5">
    <source>
        <dbReference type="Proteomes" id="UP000231932"/>
    </source>
</evidence>
<name>A0A2K8NAC1_9BACL</name>
<evidence type="ECO:0000313" key="4">
    <source>
        <dbReference type="EMBL" id="ATY86065.1"/>
    </source>
</evidence>
<dbReference type="SMART" id="SM01007">
    <property type="entry name" value="Aldolase_II"/>
    <property type="match status" value="1"/>
</dbReference>
<dbReference type="SUPFAM" id="SSF53639">
    <property type="entry name" value="AraD/HMP-PK domain-like"/>
    <property type="match status" value="1"/>
</dbReference>
<dbReference type="KEGG" id="kyr:CVV65_14930"/>
<evidence type="ECO:0000259" key="3">
    <source>
        <dbReference type="SMART" id="SM01007"/>
    </source>
</evidence>
<dbReference type="Gene3D" id="3.40.225.10">
    <property type="entry name" value="Class II aldolase/adducin N-terminal domain"/>
    <property type="match status" value="1"/>
</dbReference>
<dbReference type="PANTHER" id="PTHR22789">
    <property type="entry name" value="FUCULOSE PHOSPHATE ALDOLASE"/>
    <property type="match status" value="1"/>
</dbReference>
<dbReference type="EC" id="4.1.2.17" evidence="4"/>
<evidence type="ECO:0000256" key="2">
    <source>
        <dbReference type="ARBA" id="ARBA00023239"/>
    </source>
</evidence>
<feature type="domain" description="Class II aldolase/adducin N-terminal" evidence="3">
    <location>
        <begin position="10"/>
        <end position="187"/>
    </location>
</feature>
<dbReference type="Pfam" id="PF00596">
    <property type="entry name" value="Aldolase_II"/>
    <property type="match status" value="1"/>
</dbReference>
<dbReference type="GO" id="GO:0019323">
    <property type="term" value="P:pentose catabolic process"/>
    <property type="evidence" value="ECO:0007669"/>
    <property type="project" value="TreeGrafter"/>
</dbReference>
<dbReference type="InterPro" id="IPR001303">
    <property type="entry name" value="Aldolase_II/adducin_N"/>
</dbReference>
<dbReference type="InterPro" id="IPR036409">
    <property type="entry name" value="Aldolase_II/adducin_N_sf"/>
</dbReference>
<dbReference type="InterPro" id="IPR050197">
    <property type="entry name" value="Aldolase_class_II_sugar_metab"/>
</dbReference>
<accession>A0A2K8NAC1</accession>
<keyword evidence="2 4" id="KW-0456">Lyase</keyword>
<dbReference type="PANTHER" id="PTHR22789:SF0">
    <property type="entry name" value="3-OXO-TETRONATE 4-PHOSPHATE DECARBOXYLASE-RELATED"/>
    <property type="match status" value="1"/>
</dbReference>
<dbReference type="OrthoDB" id="9786287at2"/>
<proteinExistence type="predicted"/>
<evidence type="ECO:0000256" key="1">
    <source>
        <dbReference type="ARBA" id="ARBA00022723"/>
    </source>
</evidence>